<comment type="similarity">
    <text evidence="1">Belongs to the beta type-B retroviral polymerase family. HERV class-II K(HML-2) pol subfamily.</text>
</comment>
<reference evidence="18 19" key="1">
    <citation type="submission" date="2018-07" db="EMBL/GenBank/DDBJ databases">
        <title>A high quality draft genome assembly of the barn swallow (H. rustica rustica).</title>
        <authorList>
            <person name="Formenti G."/>
            <person name="Chiara M."/>
            <person name="Poveda L."/>
            <person name="Francoijs K.-J."/>
            <person name="Bonisoli-Alquati A."/>
            <person name="Canova L."/>
            <person name="Gianfranceschi L."/>
            <person name="Horner D.S."/>
            <person name="Saino N."/>
        </authorList>
    </citation>
    <scope>NUCLEOTIDE SEQUENCE [LARGE SCALE GENOMIC DNA]</scope>
    <source>
        <strain evidence="18">Chelidonia</strain>
        <tissue evidence="18">Blood</tissue>
    </source>
</reference>
<dbReference type="GO" id="GO:0006508">
    <property type="term" value="P:proteolysis"/>
    <property type="evidence" value="ECO:0007669"/>
    <property type="project" value="InterPro"/>
</dbReference>
<feature type="compositionally biased region" description="Basic and acidic residues" evidence="14">
    <location>
        <begin position="110"/>
        <end position="128"/>
    </location>
</feature>
<dbReference type="GO" id="GO:0006310">
    <property type="term" value="P:DNA recombination"/>
    <property type="evidence" value="ECO:0007669"/>
    <property type="project" value="UniProtKB-KW"/>
</dbReference>
<evidence type="ECO:0000256" key="6">
    <source>
        <dbReference type="ARBA" id="ARBA00022759"/>
    </source>
</evidence>
<dbReference type="PROSITE" id="PS50879">
    <property type="entry name" value="RNASE_H_1"/>
    <property type="match status" value="1"/>
</dbReference>
<evidence type="ECO:0000256" key="13">
    <source>
        <dbReference type="SAM" id="Coils"/>
    </source>
</evidence>
<dbReference type="OrthoDB" id="9950135at2759"/>
<evidence type="ECO:0000259" key="16">
    <source>
        <dbReference type="PROSITE" id="PS50879"/>
    </source>
</evidence>
<dbReference type="AlphaFoldDB" id="A0A3M0J2L4"/>
<feature type="domain" description="RNase H type-1" evidence="16">
    <location>
        <begin position="857"/>
        <end position="1006"/>
    </location>
</feature>
<name>A0A3M0J2L4_HIRRU</name>
<dbReference type="InterPro" id="IPR041577">
    <property type="entry name" value="RT_RNaseH_2"/>
</dbReference>
<evidence type="ECO:0000256" key="9">
    <source>
        <dbReference type="ARBA" id="ARBA00022884"/>
    </source>
</evidence>
<keyword evidence="10" id="KW-0229">DNA integration</keyword>
<dbReference type="Pfam" id="PF17919">
    <property type="entry name" value="RT_RNaseH_2"/>
    <property type="match status" value="1"/>
</dbReference>
<dbReference type="Pfam" id="PF00665">
    <property type="entry name" value="rve"/>
    <property type="match status" value="1"/>
</dbReference>
<feature type="coiled-coil region" evidence="13">
    <location>
        <begin position="202"/>
        <end position="240"/>
    </location>
</feature>
<keyword evidence="12" id="KW-0233">DNA recombination</keyword>
<evidence type="ECO:0000256" key="12">
    <source>
        <dbReference type="ARBA" id="ARBA00023172"/>
    </source>
</evidence>
<proteinExistence type="inferred from homology"/>
<keyword evidence="13" id="KW-0175">Coiled coil</keyword>
<dbReference type="Gene3D" id="3.10.10.10">
    <property type="entry name" value="HIV Type 1 Reverse Transcriptase, subunit A, domain 1"/>
    <property type="match status" value="1"/>
</dbReference>
<evidence type="ECO:0000256" key="2">
    <source>
        <dbReference type="ARBA" id="ARBA00012180"/>
    </source>
</evidence>
<dbReference type="Gene3D" id="3.30.70.270">
    <property type="match status" value="2"/>
</dbReference>
<keyword evidence="3" id="KW-0808">Transferase</keyword>
<dbReference type="PROSITE" id="PS50878">
    <property type="entry name" value="RT_POL"/>
    <property type="match status" value="1"/>
</dbReference>
<dbReference type="GO" id="GO:0003964">
    <property type="term" value="F:RNA-directed DNA polymerase activity"/>
    <property type="evidence" value="ECO:0007669"/>
    <property type="project" value="UniProtKB-KW"/>
</dbReference>
<dbReference type="GO" id="GO:0004190">
    <property type="term" value="F:aspartic-type endopeptidase activity"/>
    <property type="evidence" value="ECO:0007669"/>
    <property type="project" value="InterPro"/>
</dbReference>
<dbReference type="GO" id="GO:0003723">
    <property type="term" value="F:RNA binding"/>
    <property type="evidence" value="ECO:0007669"/>
    <property type="project" value="UniProtKB-KW"/>
</dbReference>
<dbReference type="InterPro" id="IPR051320">
    <property type="entry name" value="Viral_Replic_Matur_Polypro"/>
</dbReference>
<dbReference type="FunFam" id="3.30.70.270:FF:000020">
    <property type="entry name" value="Transposon Tf2-6 polyprotein-like Protein"/>
    <property type="match status" value="1"/>
</dbReference>
<evidence type="ECO:0000259" key="17">
    <source>
        <dbReference type="PROSITE" id="PS50994"/>
    </source>
</evidence>
<dbReference type="InterPro" id="IPR012337">
    <property type="entry name" value="RNaseH-like_sf"/>
</dbReference>
<accession>A0A3M0J2L4</accession>
<dbReference type="InterPro" id="IPR036397">
    <property type="entry name" value="RNaseH_sf"/>
</dbReference>
<feature type="domain" description="Integrase catalytic" evidence="17">
    <location>
        <begin position="1069"/>
        <end position="1240"/>
    </location>
</feature>
<evidence type="ECO:0000256" key="4">
    <source>
        <dbReference type="ARBA" id="ARBA00022695"/>
    </source>
</evidence>
<dbReference type="Pfam" id="PF00075">
    <property type="entry name" value="RNase_H"/>
    <property type="match status" value="1"/>
</dbReference>
<dbReference type="SUPFAM" id="SSF53098">
    <property type="entry name" value="Ribonuclease H-like"/>
    <property type="match status" value="2"/>
</dbReference>
<evidence type="ECO:0000256" key="1">
    <source>
        <dbReference type="ARBA" id="ARBA00010879"/>
    </source>
</evidence>
<gene>
    <name evidence="18" type="ORF">DUI87_34780</name>
</gene>
<keyword evidence="11" id="KW-0695">RNA-directed DNA polymerase</keyword>
<dbReference type="InterPro" id="IPR001584">
    <property type="entry name" value="Integrase_cat-core"/>
</dbReference>
<dbReference type="InterPro" id="IPR021109">
    <property type="entry name" value="Peptidase_aspartic_dom_sf"/>
</dbReference>
<dbReference type="PANTHER" id="PTHR33064">
    <property type="entry name" value="POL PROTEIN"/>
    <property type="match status" value="1"/>
</dbReference>
<dbReference type="InterPro" id="IPR001969">
    <property type="entry name" value="Aspartic_peptidase_AS"/>
</dbReference>
<evidence type="ECO:0000256" key="3">
    <source>
        <dbReference type="ARBA" id="ARBA00022679"/>
    </source>
</evidence>
<keyword evidence="19" id="KW-1185">Reference proteome</keyword>
<dbReference type="InterPro" id="IPR043502">
    <property type="entry name" value="DNA/RNA_pol_sf"/>
</dbReference>
<keyword evidence="9" id="KW-0694">RNA-binding</keyword>
<dbReference type="GO" id="GO:0004523">
    <property type="term" value="F:RNA-DNA hybrid ribonuclease activity"/>
    <property type="evidence" value="ECO:0007669"/>
    <property type="project" value="UniProtKB-EC"/>
</dbReference>
<dbReference type="CDD" id="cd00303">
    <property type="entry name" value="retropepsin_like"/>
    <property type="match status" value="1"/>
</dbReference>
<evidence type="ECO:0000256" key="14">
    <source>
        <dbReference type="SAM" id="MobiDB-lite"/>
    </source>
</evidence>
<dbReference type="InterPro" id="IPR002156">
    <property type="entry name" value="RNaseH_domain"/>
</dbReference>
<organism evidence="18 19">
    <name type="scientific">Hirundo rustica rustica</name>
    <dbReference type="NCBI Taxonomy" id="333673"/>
    <lineage>
        <taxon>Eukaryota</taxon>
        <taxon>Metazoa</taxon>
        <taxon>Chordata</taxon>
        <taxon>Craniata</taxon>
        <taxon>Vertebrata</taxon>
        <taxon>Euteleostomi</taxon>
        <taxon>Archelosauria</taxon>
        <taxon>Archosauria</taxon>
        <taxon>Dinosauria</taxon>
        <taxon>Saurischia</taxon>
        <taxon>Theropoda</taxon>
        <taxon>Coelurosauria</taxon>
        <taxon>Aves</taxon>
        <taxon>Neognathae</taxon>
        <taxon>Neoaves</taxon>
        <taxon>Telluraves</taxon>
        <taxon>Australaves</taxon>
        <taxon>Passeriformes</taxon>
        <taxon>Sylvioidea</taxon>
        <taxon>Hirundinidae</taxon>
        <taxon>Hirundo</taxon>
    </lineage>
</organism>
<dbReference type="Pfam" id="PF00078">
    <property type="entry name" value="RVT_1"/>
    <property type="match status" value="1"/>
</dbReference>
<keyword evidence="4" id="KW-0548">Nucleotidyltransferase</keyword>
<dbReference type="SUPFAM" id="SSF56672">
    <property type="entry name" value="DNA/RNA polymerases"/>
    <property type="match status" value="1"/>
</dbReference>
<dbReference type="Proteomes" id="UP000269221">
    <property type="component" value="Unassembled WGS sequence"/>
</dbReference>
<dbReference type="Gene3D" id="2.40.70.10">
    <property type="entry name" value="Acid Proteases"/>
    <property type="match status" value="1"/>
</dbReference>
<protein>
    <recommendedName>
        <fullName evidence="2">ribonuclease H</fullName>
        <ecNumber evidence="2">3.1.26.4</ecNumber>
    </recommendedName>
</protein>
<dbReference type="InterPro" id="IPR000477">
    <property type="entry name" value="RT_dom"/>
</dbReference>
<feature type="domain" description="Reverse transcriptase" evidence="15">
    <location>
        <begin position="424"/>
        <end position="605"/>
    </location>
</feature>
<evidence type="ECO:0000256" key="7">
    <source>
        <dbReference type="ARBA" id="ARBA00022801"/>
    </source>
</evidence>
<evidence type="ECO:0000256" key="11">
    <source>
        <dbReference type="ARBA" id="ARBA00022918"/>
    </source>
</evidence>
<keyword evidence="6" id="KW-0255">Endonuclease</keyword>
<comment type="caution">
    <text evidence="18">The sequence shown here is derived from an EMBL/GenBank/DDBJ whole genome shotgun (WGS) entry which is preliminary data.</text>
</comment>
<evidence type="ECO:0000313" key="18">
    <source>
        <dbReference type="EMBL" id="RMB88846.1"/>
    </source>
</evidence>
<dbReference type="PANTHER" id="PTHR33064:SF29">
    <property type="entry name" value="PEPTIDASE A2 DOMAIN-CONTAINING PROTEIN-RELATED"/>
    <property type="match status" value="1"/>
</dbReference>
<evidence type="ECO:0000259" key="15">
    <source>
        <dbReference type="PROSITE" id="PS50878"/>
    </source>
</evidence>
<sequence length="1257" mass="141448">MNLQLVAQSREEQGQWWLGEPLGKGLQCQDTGNVLMLLGGKPASGINDPDWVKEIREMGQMLREYLGKPSPCPDKGESDGAAAEPTDVTTVQVPAEPQGQRQTAAVAPVETKKYKVKSEHPGNKDKKGGPSQPAGESEVEIITESLTYESLRNLQKDLARRGREAYTIWLLRVWDLIGTGVQLDNSEARNLGPLTQDSGVNQAQVSAVAKELREEIREKMEEVTEKMEEVTGKMEEMMRRNSSHVAPVQGEARENRVYWTVWIRWPGTSEPQKYEALVDTGSQCTLIPSEYVGTEPISIAGVTGGSQELTLLEAEVSLTGKEWQKHPIVTGSGAPCILGTDFLRNGYYKDSKGFRWAFGIAAVEAEGIKKLNSLPGLSENPSAVGLLKVEEQRVPVATSTVHRRQYRTNRNAVIPIHKMIRELESQGVVSKTHSPFNSPIWPVRKSDGEWRLTVDYRALNEVTPPLSAAVPDMLELQYELESKAAKWYATIDIANAFFSIPLAAECRPQFAFTWRGMQYTWNRLPQGWKHSPTICHGLIQAALEKGEAPEHLQYIDDIIVWGNTAMEVFEKGEKIIQILLKAGFAIKQSKVKGPAREIQFLGVKWQDGRRQIPTEVINKITAMSPPTSKKETQAFLGAIDFWRMHIPEYSQIVCPLYLVTRKKNDFHWGPEQQQAFAQIKQEIAHAVALGPVRTGPDVKNVLYSAAGNNGLSWSLWQKVPGETRGRPLGFWSRSYRGSEANYTPTEKEILAAYEGVQAASEVIGTEAQLLLAPRLPVLGWMFKGKVPSTHQATDTTWSKWIALITQRARIGNPNRPGILEIITNWPEGENFGLMDEEEQEQVTRAEEAPPYNQLPEEETRYALFTDGSCRIVGMNRKWKAAIWSPTRQVAQATEGEGGSSQLAELKAVQLALDIAEREKWPKLYLYTDSWMVANALWGWLDRWKKANWQRRGKPIWAADEWKDIATRVEKLPVKVRHVDAHVPKSRANEEHQNNEQVDQAAKIEVSKIDLDWQHKGELFLARWAHDASGHQGRDATYKWAQDRGVDLTMDSISQVIHDCETCAAIKQAKRVKPLWYGGRWSKYKYGEAWQIDYITLPQTRQGKRYVLTMVEATTGWLETYPVPHATARNTILGLEKQVLWRHGTPERIESDNGTHFKNSLINNWAREHGIEWVYHIPYHAPASGKIERYNGLLKTTLKALGGGSFKNWEQHLAKATWLVNTRGSTNRAGPAQSESLHTVDGEKVPVVHVRGLLGKTV</sequence>
<evidence type="ECO:0000256" key="10">
    <source>
        <dbReference type="ARBA" id="ARBA00022908"/>
    </source>
</evidence>
<feature type="region of interest" description="Disordered" evidence="14">
    <location>
        <begin position="65"/>
        <end position="138"/>
    </location>
</feature>
<dbReference type="EMBL" id="QRBI01000310">
    <property type="protein sequence ID" value="RMB88846.1"/>
    <property type="molecule type" value="Genomic_DNA"/>
</dbReference>
<dbReference type="STRING" id="333673.A0A3M0J2L4"/>
<dbReference type="PROSITE" id="PS00141">
    <property type="entry name" value="ASP_PROTEASE"/>
    <property type="match status" value="1"/>
</dbReference>
<dbReference type="PROSITE" id="PS50994">
    <property type="entry name" value="INTEGRASE"/>
    <property type="match status" value="1"/>
</dbReference>
<keyword evidence="7" id="KW-0378">Hydrolase</keyword>
<evidence type="ECO:0000313" key="19">
    <source>
        <dbReference type="Proteomes" id="UP000269221"/>
    </source>
</evidence>
<keyword evidence="8" id="KW-0460">Magnesium</keyword>
<dbReference type="GO" id="GO:0015074">
    <property type="term" value="P:DNA integration"/>
    <property type="evidence" value="ECO:0007669"/>
    <property type="project" value="UniProtKB-KW"/>
</dbReference>
<dbReference type="InterPro" id="IPR043128">
    <property type="entry name" value="Rev_trsase/Diguanyl_cyclase"/>
</dbReference>
<keyword evidence="5" id="KW-0540">Nuclease</keyword>
<dbReference type="Gene3D" id="3.30.420.10">
    <property type="entry name" value="Ribonuclease H-like superfamily/Ribonuclease H"/>
    <property type="match status" value="2"/>
</dbReference>
<dbReference type="EC" id="3.1.26.4" evidence="2"/>
<evidence type="ECO:0000256" key="8">
    <source>
        <dbReference type="ARBA" id="ARBA00022842"/>
    </source>
</evidence>
<evidence type="ECO:0000256" key="5">
    <source>
        <dbReference type="ARBA" id="ARBA00022722"/>
    </source>
</evidence>
<dbReference type="SUPFAM" id="SSF50630">
    <property type="entry name" value="Acid proteases"/>
    <property type="match status" value="1"/>
</dbReference>